<dbReference type="PANTHER" id="PTHR46730">
    <property type="entry name" value="POLYCYSTIN-1"/>
    <property type="match status" value="1"/>
</dbReference>
<feature type="domain" description="PKD" evidence="7">
    <location>
        <begin position="21"/>
        <end position="71"/>
    </location>
</feature>
<dbReference type="InterPro" id="IPR035986">
    <property type="entry name" value="PKD_dom_sf"/>
</dbReference>
<dbReference type="Pfam" id="PF00801">
    <property type="entry name" value="PKD"/>
    <property type="match status" value="2"/>
</dbReference>
<accession>A0A433SRU1</accession>
<comment type="subcellular location">
    <subcellularLocation>
        <location evidence="1">Membrane</location>
        <topology evidence="1">Multi-pass membrane protein</topology>
    </subcellularLocation>
</comment>
<dbReference type="InterPro" id="IPR002859">
    <property type="entry name" value="PKD/REJ-like"/>
</dbReference>
<dbReference type="SUPFAM" id="SSF49299">
    <property type="entry name" value="PKD domain"/>
    <property type="match status" value="2"/>
</dbReference>
<evidence type="ECO:0000256" key="4">
    <source>
        <dbReference type="ARBA" id="ARBA00022737"/>
    </source>
</evidence>
<name>A0A433SRU1_ELYCH</name>
<proteinExistence type="inferred from homology"/>
<feature type="non-terminal residue" evidence="9">
    <location>
        <position position="1"/>
    </location>
</feature>
<dbReference type="PROSITE" id="PS50093">
    <property type="entry name" value="PKD"/>
    <property type="match status" value="2"/>
</dbReference>
<evidence type="ECO:0008006" key="11">
    <source>
        <dbReference type="Google" id="ProtNLM"/>
    </source>
</evidence>
<dbReference type="Pfam" id="PF02010">
    <property type="entry name" value="REJ"/>
    <property type="match status" value="1"/>
</dbReference>
<comment type="caution">
    <text evidence="9">The sequence shown here is derived from an EMBL/GenBank/DDBJ whole genome shotgun (WGS) entry which is preliminary data.</text>
</comment>
<dbReference type="PANTHER" id="PTHR46730:SF2">
    <property type="entry name" value="POLYCYSTIN-1 ISOFORM X1"/>
    <property type="match status" value="1"/>
</dbReference>
<evidence type="ECO:0000259" key="8">
    <source>
        <dbReference type="PROSITE" id="PS51111"/>
    </source>
</evidence>
<dbReference type="GO" id="GO:0005886">
    <property type="term" value="C:plasma membrane"/>
    <property type="evidence" value="ECO:0007669"/>
    <property type="project" value="TreeGrafter"/>
</dbReference>
<dbReference type="GO" id="GO:0006816">
    <property type="term" value="P:calcium ion transport"/>
    <property type="evidence" value="ECO:0007669"/>
    <property type="project" value="TreeGrafter"/>
</dbReference>
<dbReference type="InterPro" id="IPR000601">
    <property type="entry name" value="PKD_dom"/>
</dbReference>
<keyword evidence="3" id="KW-0812">Transmembrane</keyword>
<reference evidence="9 10" key="1">
    <citation type="submission" date="2019-01" db="EMBL/GenBank/DDBJ databases">
        <title>A draft genome assembly of the solar-powered sea slug Elysia chlorotica.</title>
        <authorList>
            <person name="Cai H."/>
            <person name="Li Q."/>
            <person name="Fang X."/>
            <person name="Li J."/>
            <person name="Curtis N.E."/>
            <person name="Altenburger A."/>
            <person name="Shibata T."/>
            <person name="Feng M."/>
            <person name="Maeda T."/>
            <person name="Schwartz J.A."/>
            <person name="Shigenobu S."/>
            <person name="Lundholm N."/>
            <person name="Nishiyama T."/>
            <person name="Yang H."/>
            <person name="Hasebe M."/>
            <person name="Li S."/>
            <person name="Pierce S.K."/>
            <person name="Wang J."/>
        </authorList>
    </citation>
    <scope>NUCLEOTIDE SEQUENCE [LARGE SCALE GENOMIC DNA]</scope>
    <source>
        <strain evidence="9">EC2010</strain>
        <tissue evidence="9">Whole organism of an adult</tissue>
    </source>
</reference>
<evidence type="ECO:0000313" key="9">
    <source>
        <dbReference type="EMBL" id="RUS71981.1"/>
    </source>
</evidence>
<dbReference type="AlphaFoldDB" id="A0A433SRU1"/>
<dbReference type="PROSITE" id="PS51111">
    <property type="entry name" value="REJ"/>
    <property type="match status" value="1"/>
</dbReference>
<dbReference type="EMBL" id="RQTK01001133">
    <property type="protein sequence ID" value="RUS71981.1"/>
    <property type="molecule type" value="Genomic_DNA"/>
</dbReference>
<gene>
    <name evidence="9" type="ORF">EGW08_020251</name>
</gene>
<keyword evidence="5" id="KW-1133">Transmembrane helix</keyword>
<feature type="domain" description="PKD" evidence="7">
    <location>
        <begin position="186"/>
        <end position="239"/>
    </location>
</feature>
<protein>
    <recommendedName>
        <fullName evidence="11">PKD domain-containing protein</fullName>
    </recommendedName>
</protein>
<evidence type="ECO:0000313" key="10">
    <source>
        <dbReference type="Proteomes" id="UP000271974"/>
    </source>
</evidence>
<dbReference type="STRING" id="188477.A0A433SRU1"/>
<organism evidence="9 10">
    <name type="scientific">Elysia chlorotica</name>
    <name type="common">Eastern emerald elysia</name>
    <name type="synonym">Sea slug</name>
    <dbReference type="NCBI Taxonomy" id="188477"/>
    <lineage>
        <taxon>Eukaryota</taxon>
        <taxon>Metazoa</taxon>
        <taxon>Spiralia</taxon>
        <taxon>Lophotrochozoa</taxon>
        <taxon>Mollusca</taxon>
        <taxon>Gastropoda</taxon>
        <taxon>Heterobranchia</taxon>
        <taxon>Euthyneura</taxon>
        <taxon>Panpulmonata</taxon>
        <taxon>Sacoglossa</taxon>
        <taxon>Placobranchoidea</taxon>
        <taxon>Plakobranchidae</taxon>
        <taxon>Elysia</taxon>
    </lineage>
</organism>
<dbReference type="InterPro" id="IPR013783">
    <property type="entry name" value="Ig-like_fold"/>
</dbReference>
<comment type="similarity">
    <text evidence="2">Belongs to the polycystin family.</text>
</comment>
<keyword evidence="4" id="KW-0677">Repeat</keyword>
<keyword evidence="10" id="KW-1185">Reference proteome</keyword>
<evidence type="ECO:0000256" key="6">
    <source>
        <dbReference type="ARBA" id="ARBA00023136"/>
    </source>
</evidence>
<dbReference type="CDD" id="cd00146">
    <property type="entry name" value="PKD"/>
    <property type="match status" value="1"/>
</dbReference>
<evidence type="ECO:0000256" key="1">
    <source>
        <dbReference type="ARBA" id="ARBA00004141"/>
    </source>
</evidence>
<feature type="non-terminal residue" evidence="9">
    <location>
        <position position="713"/>
    </location>
</feature>
<dbReference type="InterPro" id="IPR022409">
    <property type="entry name" value="PKD/Chitinase_dom"/>
</dbReference>
<dbReference type="GO" id="GO:0005261">
    <property type="term" value="F:monoatomic cation channel activity"/>
    <property type="evidence" value="ECO:0007669"/>
    <property type="project" value="TreeGrafter"/>
</dbReference>
<sequence length="713" mass="77110">TKWLPFVSLTTDLGLSVPNVSGSDLLFQWTITNSSGDSILLSNLETVLFRFDSAGLYTIQIAVSNPVSSLTDFVSIEAQGAVTSAQISTADLIIVTGSSITFTADVNAEASNLTYTWKMDGALVANAKSFSLQFPLTGTHMVSMKVENNISSSENETTVRVLDPISNLQILDCAVRRAQSLTTFNSSVDSGTNVSYVWSVRNDMTSMDFSGQDFSYTLPDHGIYNVSLTARNDVGSSFTSCLVEAHLPIRNVSLDIISPDPDYIFLNLPVTFVVSGENLQLAEFAWNITGQPVVVSSSSSYTLAFASTGALGLTVEVENGVSKTSLSVSFTVKDFQCSLPQVRPVGAAHRTVLRSHALELEVTVDPQDCTQYIAVHIWRVYQTSSCSTDLTALPQVDLGNTTTHSPALVLKPRTLALGFYCVEFLTSYHYTSVSETTYYTLNVTSSPLHAIINGGTRRTAAIGSELCLDASSSYDPDGLVSSDALVYSWQCLEINATGGCFTPQGLGVFCYSGFREGTYQITLSVTSPDRTSDDEQQIIEILNVPHFVPLAGVVCSSCLSLSNYRISCSQHVALAASCDNCLNCSPEFHWKIFEGQQEISLDSSQTSTGVHSANLVLSKWKAIKDDFDYTFVVYVSCTNSSVGTASLTLQANRPPSGGSCQISPLQILPLEDQVTITCLNWFDMDDPSSAILYSIYVDLLEPGTSANQTYPLY</sequence>
<dbReference type="InterPro" id="IPR014010">
    <property type="entry name" value="REJ_dom"/>
</dbReference>
<evidence type="ECO:0000256" key="5">
    <source>
        <dbReference type="ARBA" id="ARBA00022989"/>
    </source>
</evidence>
<evidence type="ECO:0000259" key="7">
    <source>
        <dbReference type="PROSITE" id="PS50093"/>
    </source>
</evidence>
<dbReference type="OrthoDB" id="6022660at2759"/>
<evidence type="ECO:0000256" key="2">
    <source>
        <dbReference type="ARBA" id="ARBA00007200"/>
    </source>
</evidence>
<evidence type="ECO:0000256" key="3">
    <source>
        <dbReference type="ARBA" id="ARBA00022692"/>
    </source>
</evidence>
<dbReference type="SMART" id="SM00089">
    <property type="entry name" value="PKD"/>
    <property type="match status" value="4"/>
</dbReference>
<feature type="domain" description="REJ" evidence="8">
    <location>
        <begin position="337"/>
        <end position="713"/>
    </location>
</feature>
<keyword evidence="6" id="KW-0472">Membrane</keyword>
<dbReference type="Gene3D" id="2.60.40.10">
    <property type="entry name" value="Immunoglobulins"/>
    <property type="match status" value="2"/>
</dbReference>
<dbReference type="Proteomes" id="UP000271974">
    <property type="component" value="Unassembled WGS sequence"/>
</dbReference>